<sequence length="421" mass="46328">MPVLCLAMSDANSSPPGHVHTPKRTKPHRLPILHMFRHRKSHSRSDERGPVQLSTSPESPKSTHARLPSNAGLRNGMSTTVLVDEYSNLSSKRGSQSTIHRLISPGLPPPSPARLPSIVGVYKDVPASVIADAYSSLHDCIDSHVLRFYQPKPKYSGATQAVIEHASTGAMIPWPQIRSFLSNPSTTLATLSLCIAWTILSRSLLLKLGVSSSSGSSFLPPEIVECFQSFSLGKGAMTLEPDEIDSVDFALLSRWKRISATLLHSTYVDNAFSNFDSRTVNIERALKDVDPLLSTYAVPDDAGRGKDARVSELRDVLRKGAKLAFTLFNQSSFWKFDWTSDRAVEHGKEESQRNLGRIPSFETGMACVSVLLTPKEVVIWPTLLRVMDGEGISIQGQADDGRNTFGEKQYLSDFVENRGKQ</sequence>
<accession>A0A9W4XP00</accession>
<evidence type="ECO:0000313" key="3">
    <source>
        <dbReference type="Proteomes" id="UP001152607"/>
    </source>
</evidence>
<feature type="compositionally biased region" description="Basic residues" evidence="1">
    <location>
        <begin position="20"/>
        <end position="42"/>
    </location>
</feature>
<feature type="region of interest" description="Disordered" evidence="1">
    <location>
        <begin position="8"/>
        <end position="75"/>
    </location>
</feature>
<organism evidence="2 3">
    <name type="scientific">Periconia digitata</name>
    <dbReference type="NCBI Taxonomy" id="1303443"/>
    <lineage>
        <taxon>Eukaryota</taxon>
        <taxon>Fungi</taxon>
        <taxon>Dikarya</taxon>
        <taxon>Ascomycota</taxon>
        <taxon>Pezizomycotina</taxon>
        <taxon>Dothideomycetes</taxon>
        <taxon>Pleosporomycetidae</taxon>
        <taxon>Pleosporales</taxon>
        <taxon>Massarineae</taxon>
        <taxon>Periconiaceae</taxon>
        <taxon>Periconia</taxon>
    </lineage>
</organism>
<feature type="compositionally biased region" description="Polar residues" evidence="1">
    <location>
        <begin position="52"/>
        <end position="62"/>
    </location>
</feature>
<keyword evidence="3" id="KW-1185">Reference proteome</keyword>
<evidence type="ECO:0000256" key="1">
    <source>
        <dbReference type="SAM" id="MobiDB-lite"/>
    </source>
</evidence>
<evidence type="ECO:0000313" key="2">
    <source>
        <dbReference type="EMBL" id="CAI6233103.1"/>
    </source>
</evidence>
<protein>
    <submittedName>
        <fullName evidence="2">Uncharacterized protein</fullName>
    </submittedName>
</protein>
<dbReference type="OrthoDB" id="5421765at2759"/>
<gene>
    <name evidence="2" type="ORF">PDIGIT_LOCUS294</name>
</gene>
<proteinExistence type="predicted"/>
<dbReference type="AlphaFoldDB" id="A0A9W4XP00"/>
<name>A0A9W4XP00_9PLEO</name>
<reference evidence="2" key="1">
    <citation type="submission" date="2023-01" db="EMBL/GenBank/DDBJ databases">
        <authorList>
            <person name="Van Ghelder C."/>
            <person name="Rancurel C."/>
        </authorList>
    </citation>
    <scope>NUCLEOTIDE SEQUENCE</scope>
    <source>
        <strain evidence="2">CNCM I-4278</strain>
    </source>
</reference>
<dbReference type="EMBL" id="CAOQHR010000001">
    <property type="protein sequence ID" value="CAI6233103.1"/>
    <property type="molecule type" value="Genomic_DNA"/>
</dbReference>
<comment type="caution">
    <text evidence="2">The sequence shown here is derived from an EMBL/GenBank/DDBJ whole genome shotgun (WGS) entry which is preliminary data.</text>
</comment>
<dbReference type="Proteomes" id="UP001152607">
    <property type="component" value="Unassembled WGS sequence"/>
</dbReference>